<dbReference type="EMBL" id="JAGEPF010000002">
    <property type="protein sequence ID" value="MBO2456582.1"/>
    <property type="molecule type" value="Genomic_DNA"/>
</dbReference>
<name>A0ABS3RIL9_9ACTN</name>
<accession>A0ABS3RIL9</accession>
<dbReference type="RefSeq" id="WP_208236635.1">
    <property type="nucleotide sequence ID" value="NZ_JAGEPF010000002.1"/>
</dbReference>
<evidence type="ECO:0000256" key="1">
    <source>
        <dbReference type="SAM" id="Phobius"/>
    </source>
</evidence>
<proteinExistence type="predicted"/>
<reference evidence="2 3" key="1">
    <citation type="submission" date="2021-03" db="EMBL/GenBank/DDBJ databases">
        <title>Actinomadura violae sp. nov., isolated from lichen in Thailand.</title>
        <authorList>
            <person name="Kanchanasin P."/>
            <person name="Saeng-In P."/>
            <person name="Phongsopitanun W."/>
            <person name="Yuki M."/>
            <person name="Kudo T."/>
            <person name="Ohkuma M."/>
            <person name="Tanasupawat S."/>
        </authorList>
    </citation>
    <scope>NUCLEOTIDE SEQUENCE [LARGE SCALE GENOMIC DNA]</scope>
    <source>
        <strain evidence="2 3">LCR2-06</strain>
    </source>
</reference>
<evidence type="ECO:0000313" key="2">
    <source>
        <dbReference type="EMBL" id="MBO2456582.1"/>
    </source>
</evidence>
<keyword evidence="1" id="KW-0472">Membrane</keyword>
<evidence type="ECO:0008006" key="4">
    <source>
        <dbReference type="Google" id="ProtNLM"/>
    </source>
</evidence>
<comment type="caution">
    <text evidence="2">The sequence shown here is derived from an EMBL/GenBank/DDBJ whole genome shotgun (WGS) entry which is preliminary data.</text>
</comment>
<feature type="transmembrane region" description="Helical" evidence="1">
    <location>
        <begin position="39"/>
        <end position="61"/>
    </location>
</feature>
<protein>
    <recommendedName>
        <fullName evidence="4">DUF4239 domain-containing protein</fullName>
    </recommendedName>
</protein>
<feature type="transmembrane region" description="Helical" evidence="1">
    <location>
        <begin position="236"/>
        <end position="253"/>
    </location>
</feature>
<organism evidence="2 3">
    <name type="scientific">Actinomadura violacea</name>
    <dbReference type="NCBI Taxonomy" id="2819934"/>
    <lineage>
        <taxon>Bacteria</taxon>
        <taxon>Bacillati</taxon>
        <taxon>Actinomycetota</taxon>
        <taxon>Actinomycetes</taxon>
        <taxon>Streptosporangiales</taxon>
        <taxon>Thermomonosporaceae</taxon>
        <taxon>Actinomadura</taxon>
    </lineage>
</organism>
<dbReference type="Proteomes" id="UP000680206">
    <property type="component" value="Unassembled WGS sequence"/>
</dbReference>
<keyword evidence="1" id="KW-0812">Transmembrane</keyword>
<keyword evidence="3" id="KW-1185">Reference proteome</keyword>
<gene>
    <name evidence="2" type="ORF">J4709_03125</name>
</gene>
<keyword evidence="1" id="KW-1133">Transmembrane helix</keyword>
<evidence type="ECO:0000313" key="3">
    <source>
        <dbReference type="Proteomes" id="UP000680206"/>
    </source>
</evidence>
<feature type="transmembrane region" description="Helical" evidence="1">
    <location>
        <begin position="212"/>
        <end position="230"/>
    </location>
</feature>
<sequence>MWIAVIWLLWGRHLPDAKHSSGLLREVQEISKSVGKPATIAAVTFTAYVIGVLSVAISDWLTKLPVRHRTSTAAMLFRFRVTRRIGLRILKNENKVRKTLRLAIDGRIRRDHVADLTSAIAGGGYADEFSAKLRRKMLHPSRGHHVIHEVITANAYENLDQDTKYRLEQEVREAAVDYLTQELIDDLPLVPARLLGRESEIYDAYDRLRAEAQFRAAVAVPLTPFAALLALAADSWVFLILLPVAVVLLLSAFQRLREAQYMLAESIYANRMETPVLDVLGKAEDKRESSSADSTSSS</sequence>